<organism evidence="3 4">
    <name type="scientific">Olea europaea subsp. europaea</name>
    <dbReference type="NCBI Taxonomy" id="158383"/>
    <lineage>
        <taxon>Eukaryota</taxon>
        <taxon>Viridiplantae</taxon>
        <taxon>Streptophyta</taxon>
        <taxon>Embryophyta</taxon>
        <taxon>Tracheophyta</taxon>
        <taxon>Spermatophyta</taxon>
        <taxon>Magnoliopsida</taxon>
        <taxon>eudicotyledons</taxon>
        <taxon>Gunneridae</taxon>
        <taxon>Pentapetalae</taxon>
        <taxon>asterids</taxon>
        <taxon>lamiids</taxon>
        <taxon>Lamiales</taxon>
        <taxon>Oleaceae</taxon>
        <taxon>Oleeae</taxon>
        <taxon>Olea</taxon>
    </lineage>
</organism>
<dbReference type="SUPFAM" id="SSF53474">
    <property type="entry name" value="alpha/beta-Hydrolases"/>
    <property type="match status" value="1"/>
</dbReference>
<dbReference type="OrthoDB" id="408631at2759"/>
<dbReference type="Gene3D" id="3.40.50.1820">
    <property type="entry name" value="alpha/beta hydrolase"/>
    <property type="match status" value="1"/>
</dbReference>
<evidence type="ECO:0000313" key="4">
    <source>
        <dbReference type="Proteomes" id="UP000594638"/>
    </source>
</evidence>
<comment type="similarity">
    <text evidence="1">Belongs to the 'GDXG' lipolytic enzyme family.</text>
</comment>
<keyword evidence="4" id="KW-1185">Reference proteome</keyword>
<name>A0A8S0T599_OLEEU</name>
<sequence>MELASSRLAPENRFTAAYDDALNAIYWAKEQALGVGGRDPWLEDADFSRVFIMGSSTGANIAYHVALRALDRSWTTKNNRAANEPAIFWWTSKDSVRG</sequence>
<gene>
    <name evidence="3" type="ORF">OLEA9_A058520</name>
</gene>
<accession>A0A8S0T599</accession>
<feature type="domain" description="Alpha/beta hydrolase fold-3" evidence="2">
    <location>
        <begin position="7"/>
        <end position="73"/>
    </location>
</feature>
<dbReference type="InterPro" id="IPR050466">
    <property type="entry name" value="Carboxylest/Gibb_receptor"/>
</dbReference>
<protein>
    <submittedName>
        <fullName evidence="3">Probable carboxylesterase 8</fullName>
    </submittedName>
</protein>
<dbReference type="EMBL" id="CACTIH010005668">
    <property type="protein sequence ID" value="CAA3000075.1"/>
    <property type="molecule type" value="Genomic_DNA"/>
</dbReference>
<reference evidence="3 4" key="1">
    <citation type="submission" date="2019-12" db="EMBL/GenBank/DDBJ databases">
        <authorList>
            <person name="Alioto T."/>
            <person name="Alioto T."/>
            <person name="Gomez Garrido J."/>
        </authorList>
    </citation>
    <scope>NUCLEOTIDE SEQUENCE [LARGE SCALE GENOMIC DNA]</scope>
</reference>
<evidence type="ECO:0000256" key="1">
    <source>
        <dbReference type="ARBA" id="ARBA00010515"/>
    </source>
</evidence>
<dbReference type="PANTHER" id="PTHR23024">
    <property type="entry name" value="ARYLACETAMIDE DEACETYLASE"/>
    <property type="match status" value="1"/>
</dbReference>
<dbReference type="InterPro" id="IPR013094">
    <property type="entry name" value="AB_hydrolase_3"/>
</dbReference>
<dbReference type="AlphaFoldDB" id="A0A8S0T599"/>
<dbReference type="GO" id="GO:0016787">
    <property type="term" value="F:hydrolase activity"/>
    <property type="evidence" value="ECO:0007669"/>
    <property type="project" value="InterPro"/>
</dbReference>
<evidence type="ECO:0000259" key="2">
    <source>
        <dbReference type="Pfam" id="PF07859"/>
    </source>
</evidence>
<evidence type="ECO:0000313" key="3">
    <source>
        <dbReference type="EMBL" id="CAA3000075.1"/>
    </source>
</evidence>
<dbReference type="Gramene" id="OE9A058520T1">
    <property type="protein sequence ID" value="OE9A058520C1"/>
    <property type="gene ID" value="OE9A058520"/>
</dbReference>
<dbReference type="Proteomes" id="UP000594638">
    <property type="component" value="Unassembled WGS sequence"/>
</dbReference>
<dbReference type="Pfam" id="PF07859">
    <property type="entry name" value="Abhydrolase_3"/>
    <property type="match status" value="1"/>
</dbReference>
<proteinExistence type="inferred from homology"/>
<dbReference type="PANTHER" id="PTHR23024:SF113">
    <property type="entry name" value="CARBOXYLESTERASE 8-RELATED"/>
    <property type="match status" value="1"/>
</dbReference>
<dbReference type="InterPro" id="IPR029058">
    <property type="entry name" value="AB_hydrolase_fold"/>
</dbReference>
<comment type="caution">
    <text evidence="3">The sequence shown here is derived from an EMBL/GenBank/DDBJ whole genome shotgun (WGS) entry which is preliminary data.</text>
</comment>